<keyword evidence="9" id="KW-0469">Meiosis</keyword>
<comment type="function">
    <text evidence="11">Plays a key role in meiotic progression. Regulates 3 different functions during meiosis: ensures that sufficient numbers of processed DNA double-strand breaks (DSBs) are available for successful homology search by increasing the steady-state numbers of single-stranded DSB ends. Promotes synaptonemal-complex formation independently of its role in homology search. Plays a key role in the male mid-pachytene checkpoint and the female meiotic prophase checkpoint: required for efficient build-up of ATR activity on unsynapsed chromosome regions, a process believed to form the basis of meiotic silencing of unsynapsed chromatin (MSUC) and meiotic prophase quality control in both sexes.</text>
</comment>
<evidence type="ECO:0000256" key="3">
    <source>
        <dbReference type="ARBA" id="ARBA00022454"/>
    </source>
</evidence>
<evidence type="ECO:0000259" key="13">
    <source>
        <dbReference type="PROSITE" id="PS50815"/>
    </source>
</evidence>
<accession>A0A8C9EPB2</accession>
<evidence type="ECO:0000256" key="6">
    <source>
        <dbReference type="ARBA" id="ARBA00022871"/>
    </source>
</evidence>
<dbReference type="GO" id="GO:0048477">
    <property type="term" value="P:oogenesis"/>
    <property type="evidence" value="ECO:0007669"/>
    <property type="project" value="UniProtKB-KW"/>
</dbReference>
<evidence type="ECO:0000313" key="15">
    <source>
        <dbReference type="Proteomes" id="UP000694428"/>
    </source>
</evidence>
<dbReference type="Gene3D" id="3.30.900.10">
    <property type="entry name" value="HORMA domain"/>
    <property type="match status" value="1"/>
</dbReference>
<evidence type="ECO:0000256" key="1">
    <source>
        <dbReference type="ARBA" id="ARBA00004123"/>
    </source>
</evidence>
<keyword evidence="6" id="KW-0744">Spermatogenesis</keyword>
<dbReference type="FunFam" id="3.30.900.10:FF:000006">
    <property type="entry name" value="HORMA domain-containing protein 1"/>
    <property type="match status" value="1"/>
</dbReference>
<sequence length="364" mass="40926">IANLSLNKTPSCSAVVFPNKIHTEQQSLTLVKRLLAVAVSCITYLRGIFPESAYGTRYLDDLCVKILREDKNCPGSTQLVKWMLGCYDALQKKYVSLPTITECYHFKFKYTPNGPVLNFSSKNKQSDSPFSCADTKKASILLIRKIYVLMQNLGPLPNNVCLTMKLFYYDEVTPPDYQPPGFKEGECEGMIFEGEPMYLNMGEVPTPFHMLKVKVTTDKQRVENCDESILKQRKPSLPLPALTVDGDEAEESQCVKVRAQVAENGKASFKCGGLLQAQVLKVLKAEQPQITECFMNCFVDHLARKTSELNVSESRTRSGKLFQAYIVSRCNAGPVLLQVHQAELSSSQDVLPKRRKISEPKERF</sequence>
<organism evidence="14 15">
    <name type="scientific">Pavo cristatus</name>
    <name type="common">Indian peafowl</name>
    <name type="synonym">Blue peafowl</name>
    <dbReference type="NCBI Taxonomy" id="9049"/>
    <lineage>
        <taxon>Eukaryota</taxon>
        <taxon>Metazoa</taxon>
        <taxon>Chordata</taxon>
        <taxon>Craniata</taxon>
        <taxon>Vertebrata</taxon>
        <taxon>Euteleostomi</taxon>
        <taxon>Archelosauria</taxon>
        <taxon>Archosauria</taxon>
        <taxon>Dinosauria</taxon>
        <taxon>Saurischia</taxon>
        <taxon>Theropoda</taxon>
        <taxon>Coelurosauria</taxon>
        <taxon>Aves</taxon>
        <taxon>Neognathae</taxon>
        <taxon>Galloanserae</taxon>
        <taxon>Galliformes</taxon>
        <taxon>Phasianidae</taxon>
        <taxon>Phasianinae</taxon>
        <taxon>Pavo</taxon>
    </lineage>
</organism>
<evidence type="ECO:0000313" key="14">
    <source>
        <dbReference type="Ensembl" id="ENSPSTP00000003764.1"/>
    </source>
</evidence>
<dbReference type="GO" id="GO:0051321">
    <property type="term" value="P:meiotic cell cycle"/>
    <property type="evidence" value="ECO:0007669"/>
    <property type="project" value="UniProtKB-KW"/>
</dbReference>
<name>A0A8C9EPB2_PAVCR</name>
<keyword evidence="4" id="KW-0597">Phosphoprotein</keyword>
<dbReference type="PANTHER" id="PTHR48225:SF1">
    <property type="entry name" value="HORMA DOMAIN-CONTAINING PROTEIN 1"/>
    <property type="match status" value="1"/>
</dbReference>
<dbReference type="Ensembl" id="ENSPSTT00000003947.1">
    <property type="protein sequence ID" value="ENSPSTP00000003764.1"/>
    <property type="gene ID" value="ENSPSTG00000002716.1"/>
</dbReference>
<evidence type="ECO:0000256" key="2">
    <source>
        <dbReference type="ARBA" id="ARBA00004286"/>
    </source>
</evidence>
<dbReference type="AlphaFoldDB" id="A0A8C9EPB2"/>
<evidence type="ECO:0000256" key="5">
    <source>
        <dbReference type="ARBA" id="ARBA00022782"/>
    </source>
</evidence>
<comment type="subcellular location">
    <subcellularLocation>
        <location evidence="2">Chromosome</location>
    </subcellularLocation>
    <subcellularLocation>
        <location evidence="1">Nucleus</location>
    </subcellularLocation>
</comment>
<keyword evidence="5" id="KW-0221">Differentiation</keyword>
<dbReference type="Proteomes" id="UP000694428">
    <property type="component" value="Unplaced"/>
</dbReference>
<keyword evidence="3" id="KW-0158">Chromosome</keyword>
<dbReference type="InterPro" id="IPR051294">
    <property type="entry name" value="HORMA_MeioticProgression"/>
</dbReference>
<dbReference type="InterPro" id="IPR036570">
    <property type="entry name" value="HORMA_dom_sf"/>
</dbReference>
<dbReference type="GO" id="GO:0005634">
    <property type="term" value="C:nucleus"/>
    <property type="evidence" value="ECO:0007669"/>
    <property type="project" value="UniProtKB-SubCell"/>
</dbReference>
<evidence type="ECO:0000256" key="11">
    <source>
        <dbReference type="ARBA" id="ARBA00045323"/>
    </source>
</evidence>
<keyword evidence="15" id="KW-1185">Reference proteome</keyword>
<dbReference type="PANTHER" id="PTHR48225">
    <property type="entry name" value="HORMA DOMAIN-CONTAINING PROTEIN 1"/>
    <property type="match status" value="1"/>
</dbReference>
<reference evidence="14" key="1">
    <citation type="submission" date="2025-08" db="UniProtKB">
        <authorList>
            <consortium name="Ensembl"/>
        </authorList>
    </citation>
    <scope>IDENTIFICATION</scope>
</reference>
<dbReference type="PROSITE" id="PS50815">
    <property type="entry name" value="HORMA"/>
    <property type="match status" value="1"/>
</dbReference>
<evidence type="ECO:0000256" key="12">
    <source>
        <dbReference type="ARBA" id="ARBA00047046"/>
    </source>
</evidence>
<keyword evidence="7" id="KW-0896">Oogenesis</keyword>
<proteinExistence type="predicted"/>
<dbReference type="GO" id="GO:0007283">
    <property type="term" value="P:spermatogenesis"/>
    <property type="evidence" value="ECO:0007669"/>
    <property type="project" value="UniProtKB-KW"/>
</dbReference>
<evidence type="ECO:0000256" key="9">
    <source>
        <dbReference type="ARBA" id="ARBA00023254"/>
    </source>
</evidence>
<evidence type="ECO:0000256" key="10">
    <source>
        <dbReference type="ARBA" id="ARBA00039811"/>
    </source>
</evidence>
<dbReference type="SUPFAM" id="SSF56019">
    <property type="entry name" value="The spindle assembly checkpoint protein mad2"/>
    <property type="match status" value="1"/>
</dbReference>
<keyword evidence="8" id="KW-0539">Nucleus</keyword>
<dbReference type="InterPro" id="IPR003511">
    <property type="entry name" value="HORMA_dom"/>
</dbReference>
<dbReference type="Pfam" id="PF02301">
    <property type="entry name" value="HORMA"/>
    <property type="match status" value="1"/>
</dbReference>
<reference evidence="14" key="2">
    <citation type="submission" date="2025-09" db="UniProtKB">
        <authorList>
            <consortium name="Ensembl"/>
        </authorList>
    </citation>
    <scope>IDENTIFICATION</scope>
</reference>
<dbReference type="GO" id="GO:0005694">
    <property type="term" value="C:chromosome"/>
    <property type="evidence" value="ECO:0007669"/>
    <property type="project" value="UniProtKB-SubCell"/>
</dbReference>
<evidence type="ECO:0000256" key="7">
    <source>
        <dbReference type="ARBA" id="ARBA00022943"/>
    </source>
</evidence>
<evidence type="ECO:0000256" key="4">
    <source>
        <dbReference type="ARBA" id="ARBA00022553"/>
    </source>
</evidence>
<evidence type="ECO:0000256" key="8">
    <source>
        <dbReference type="ARBA" id="ARBA00023242"/>
    </source>
</evidence>
<comment type="subunit">
    <text evidence="12">Interacts with HORMAD2. Interacts with IHO1.</text>
</comment>
<protein>
    <recommendedName>
        <fullName evidence="10">HORMA domain-containing protein 1</fullName>
    </recommendedName>
</protein>
<feature type="domain" description="HORMA" evidence="13">
    <location>
        <begin position="25"/>
        <end position="215"/>
    </location>
</feature>